<dbReference type="GO" id="GO:0032259">
    <property type="term" value="P:methylation"/>
    <property type="evidence" value="ECO:0007669"/>
    <property type="project" value="UniProtKB-KW"/>
</dbReference>
<dbReference type="InterPro" id="IPR029063">
    <property type="entry name" value="SAM-dependent_MTases_sf"/>
</dbReference>
<dbReference type="PANTHER" id="PTHR40036:SF1">
    <property type="entry name" value="MACROCIN O-METHYLTRANSFERASE"/>
    <property type="match status" value="1"/>
</dbReference>
<accession>A0A4Z0AVD2</accession>
<dbReference type="AlphaFoldDB" id="A0A4Z0AVD2"/>
<dbReference type="Gene3D" id="3.40.50.150">
    <property type="entry name" value="Vaccinia Virus protein VP39"/>
    <property type="match status" value="1"/>
</dbReference>
<keyword evidence="1" id="KW-0808">Transferase</keyword>
<protein>
    <submittedName>
        <fullName evidence="1">Macrocin O-methyltransferase</fullName>
    </submittedName>
</protein>
<dbReference type="Pfam" id="PF05711">
    <property type="entry name" value="TylF"/>
    <property type="match status" value="1"/>
</dbReference>
<dbReference type="InterPro" id="IPR008884">
    <property type="entry name" value="TylF_MeTrfase"/>
</dbReference>
<dbReference type="PANTHER" id="PTHR40036">
    <property type="entry name" value="MACROCIN O-METHYLTRANSFERASE"/>
    <property type="match status" value="1"/>
</dbReference>
<dbReference type="GO" id="GO:0008168">
    <property type="term" value="F:methyltransferase activity"/>
    <property type="evidence" value="ECO:0007669"/>
    <property type="project" value="UniProtKB-KW"/>
</dbReference>
<dbReference type="OrthoDB" id="9799872at2"/>
<gene>
    <name evidence="1" type="ORF">DYL59_10320</name>
</gene>
<comment type="caution">
    <text evidence="1">The sequence shown here is derived from an EMBL/GenBank/DDBJ whole genome shotgun (WGS) entry which is preliminary data.</text>
</comment>
<evidence type="ECO:0000313" key="1">
    <source>
        <dbReference type="EMBL" id="TFY90129.1"/>
    </source>
</evidence>
<keyword evidence="2" id="KW-1185">Reference proteome</keyword>
<dbReference type="SUPFAM" id="SSF53335">
    <property type="entry name" value="S-adenosyl-L-methionine-dependent methyltransferases"/>
    <property type="match status" value="1"/>
</dbReference>
<keyword evidence="1" id="KW-0489">Methyltransferase</keyword>
<proteinExistence type="predicted"/>
<dbReference type="RefSeq" id="WP_135289091.1">
    <property type="nucleotide sequence ID" value="NZ_QUZU01000009.1"/>
</dbReference>
<evidence type="ECO:0000313" key="2">
    <source>
        <dbReference type="Proteomes" id="UP000297391"/>
    </source>
</evidence>
<name>A0A4Z0AVD2_9PSED</name>
<organism evidence="1 2">
    <name type="scientific">Pseudomonas kairouanensis</name>
    <dbReference type="NCBI Taxonomy" id="2293832"/>
    <lineage>
        <taxon>Bacteria</taxon>
        <taxon>Pseudomonadati</taxon>
        <taxon>Pseudomonadota</taxon>
        <taxon>Gammaproteobacteria</taxon>
        <taxon>Pseudomonadales</taxon>
        <taxon>Pseudomonadaceae</taxon>
        <taxon>Pseudomonas</taxon>
    </lineage>
</organism>
<dbReference type="Proteomes" id="UP000297391">
    <property type="component" value="Unassembled WGS sequence"/>
</dbReference>
<dbReference type="EMBL" id="QUZU01000009">
    <property type="protein sequence ID" value="TFY90129.1"/>
    <property type="molecule type" value="Genomic_DNA"/>
</dbReference>
<reference evidence="1 2" key="1">
    <citation type="journal article" date="2019" name="Syst. Appl. Microbiol.">
        <title>New species of pathogenic Pseudomonas isolated from citrus in Tunisia: Proposal of Pseudomonas kairouanensis sp. nov. and Pseudomonas nabeulensis sp. nov.</title>
        <authorList>
            <person name="Oueslati M."/>
            <person name="Mulet M."/>
            <person name="Gomila M."/>
            <person name="Berge O."/>
            <person name="Hajlaoui M.R."/>
            <person name="Lalucat J."/>
            <person name="Sadfi-Zouaoui N."/>
            <person name="Garcia-Valdes E."/>
        </authorList>
    </citation>
    <scope>NUCLEOTIDE SEQUENCE [LARGE SCALE GENOMIC DNA]</scope>
    <source>
        <strain evidence="1 2">KC12</strain>
    </source>
</reference>
<sequence>MNEQRPGLFSALLQTSQNLFRRNSELVYLAAERNRLINRYLTSVQDCLSGSIYEDPPLNVLGHDQFDAHLREYGWDWPSVAHTMIGKKRLANVRALTESVLGNHIQGDLIETGVWRGGACILMRAVLDAYCVTDRRVWVADSFEGLPPPDHEKYPADTGDTFHTYDELSVPMEQVMRNFEKYGLLDEQVVFLKGWFKDTLTTAPIEKLALLRLDGDMYESTLDALSALYDKVSSGGYVIVDDYNVVPACKQAVHDFLAAREFAPTLVEIDGVGVYWQVP</sequence>